<dbReference type="InterPro" id="IPR006735">
    <property type="entry name" value="Rtf2"/>
</dbReference>
<feature type="compositionally biased region" description="Basic residues" evidence="4">
    <location>
        <begin position="194"/>
        <end position="206"/>
    </location>
</feature>
<gene>
    <name evidence="5" type="ORF">CVLEPA_LOCUS31780</name>
</gene>
<evidence type="ECO:0000256" key="3">
    <source>
        <dbReference type="ARBA" id="ARBA00030367"/>
    </source>
</evidence>
<protein>
    <recommendedName>
        <fullName evidence="2">Replication termination factor 2</fullName>
    </recommendedName>
    <alternativeName>
        <fullName evidence="3">Replication termination factor 2 domain-containing protein 1</fullName>
    </alternativeName>
</protein>
<feature type="compositionally biased region" description="Polar residues" evidence="4">
    <location>
        <begin position="226"/>
        <end position="261"/>
    </location>
</feature>
<keyword evidence="6" id="KW-1185">Reference proteome</keyword>
<dbReference type="CDD" id="cd16653">
    <property type="entry name" value="RING-like_Rtf2"/>
    <property type="match status" value="1"/>
</dbReference>
<accession>A0ABP0H5V3</accession>
<comment type="caution">
    <text evidence="5">The sequence shown here is derived from an EMBL/GenBank/DDBJ whole genome shotgun (WGS) entry which is preliminary data.</text>
</comment>
<reference evidence="5 6" key="1">
    <citation type="submission" date="2024-02" db="EMBL/GenBank/DDBJ databases">
        <authorList>
            <person name="Daric V."/>
            <person name="Darras S."/>
        </authorList>
    </citation>
    <scope>NUCLEOTIDE SEQUENCE [LARGE SCALE GENOMIC DNA]</scope>
</reference>
<dbReference type="Proteomes" id="UP001642483">
    <property type="component" value="Unassembled WGS sequence"/>
</dbReference>
<feature type="compositionally biased region" description="Basic and acidic residues" evidence="4">
    <location>
        <begin position="216"/>
        <end position="225"/>
    </location>
</feature>
<proteinExistence type="inferred from homology"/>
<evidence type="ECO:0000313" key="6">
    <source>
        <dbReference type="Proteomes" id="UP001642483"/>
    </source>
</evidence>
<dbReference type="EMBL" id="CAWYQH010000174">
    <property type="protein sequence ID" value="CAK8698339.1"/>
    <property type="molecule type" value="Genomic_DNA"/>
</dbReference>
<dbReference type="PANTHER" id="PTHR12775">
    <property type="entry name" value="PROTEIN C20ORF43 HOMOLOG"/>
    <property type="match status" value="1"/>
</dbReference>
<comment type="similarity">
    <text evidence="1">Belongs to the rtf2 family.</text>
</comment>
<organism evidence="5 6">
    <name type="scientific">Clavelina lepadiformis</name>
    <name type="common">Light-bulb sea squirt</name>
    <name type="synonym">Ascidia lepadiformis</name>
    <dbReference type="NCBI Taxonomy" id="159417"/>
    <lineage>
        <taxon>Eukaryota</taxon>
        <taxon>Metazoa</taxon>
        <taxon>Chordata</taxon>
        <taxon>Tunicata</taxon>
        <taxon>Ascidiacea</taxon>
        <taxon>Aplousobranchia</taxon>
        <taxon>Clavelinidae</taxon>
        <taxon>Clavelina</taxon>
    </lineage>
</organism>
<evidence type="ECO:0000256" key="1">
    <source>
        <dbReference type="ARBA" id="ARBA00009885"/>
    </source>
</evidence>
<evidence type="ECO:0000313" key="5">
    <source>
        <dbReference type="EMBL" id="CAK8698339.1"/>
    </source>
</evidence>
<evidence type="ECO:0000256" key="2">
    <source>
        <dbReference type="ARBA" id="ARBA00015157"/>
    </source>
</evidence>
<feature type="region of interest" description="Disordered" evidence="4">
    <location>
        <begin position="187"/>
        <end position="263"/>
    </location>
</feature>
<dbReference type="Pfam" id="PF04641">
    <property type="entry name" value="Rtf2"/>
    <property type="match status" value="1"/>
</dbReference>
<dbReference type="PANTHER" id="PTHR12775:SF0">
    <property type="entry name" value="REPLICATION TERMINATION FACTOR 2"/>
    <property type="match status" value="1"/>
</dbReference>
<dbReference type="InterPro" id="IPR027799">
    <property type="entry name" value="Rtf2_RING-finger"/>
</dbReference>
<evidence type="ECO:0000256" key="4">
    <source>
        <dbReference type="SAM" id="MobiDB-lite"/>
    </source>
</evidence>
<name>A0ABP0H5V3_CLALP</name>
<sequence length="308" mass="35179">MGCDGGTIPKRHELVRTKKKPEEKDKKADLAWKWQYCALSNQILKEPIVSCELGRLYNKDAVIEYLLDKDPANKLVKMNHIKGLKDIHVLVLHKNQDWERRAEKGDGYIDTHYAKYICPVAGIEMNGTYKFSYLLPCKCVLSERALKQVRGNKCPSCSKEYSKENDIINLNAAEEEEDILREKMEARKEAAKNERKRSKKDKKSNHLKNNSEPAVDEVKEKDEPSTSKVNGHKTTSSRNSKLGSSHSSDTVKNLTANNTVQGAKHKLKEEKIFQTEAFKSLFTSHSSAKRAKDKNGHWITYNPYHYAG</sequence>